<keyword evidence="3" id="KW-1185">Reference proteome</keyword>
<sequence>MCLSSVPMLEAKHCTATKKAGTSTIGTANGRRCRRPRAILSRRRIVVRLPGRPAKAPPTTAKGPRNSTPSATNTSHSSAARRRKPAMPNRHRSHGSWAPHQDEFCDNVEDVETRITQIWSVLRLTHCTRGIKNKSNINQHLPAQKITKWNGFATPLALQWTHNTGMRGG</sequence>
<dbReference type="EMBL" id="AXCM01000002">
    <property type="status" value="NOT_ANNOTATED_CDS"/>
    <property type="molecule type" value="Genomic_DNA"/>
</dbReference>
<evidence type="ECO:0000313" key="3">
    <source>
        <dbReference type="Proteomes" id="UP000075883"/>
    </source>
</evidence>
<feature type="compositionally biased region" description="Low complexity" evidence="1">
    <location>
        <begin position="50"/>
        <end position="65"/>
    </location>
</feature>
<dbReference type="AlphaFoldDB" id="A0A182LYZ0"/>
<proteinExistence type="predicted"/>
<dbReference type="EnsemblMetazoa" id="ACUA005349-RA">
    <property type="protein sequence ID" value="ACUA005349-PA"/>
    <property type="gene ID" value="ACUA005349"/>
</dbReference>
<reference evidence="2" key="2">
    <citation type="submission" date="2020-05" db="UniProtKB">
        <authorList>
            <consortium name="EnsemblMetazoa"/>
        </authorList>
    </citation>
    <scope>IDENTIFICATION</scope>
    <source>
        <strain evidence="2">A-37</strain>
    </source>
</reference>
<feature type="region of interest" description="Disordered" evidence="1">
    <location>
        <begin position="47"/>
        <end position="101"/>
    </location>
</feature>
<dbReference type="Proteomes" id="UP000075883">
    <property type="component" value="Unassembled WGS sequence"/>
</dbReference>
<reference evidence="3" key="1">
    <citation type="submission" date="2013-09" db="EMBL/GenBank/DDBJ databases">
        <title>The Genome Sequence of Anopheles culicifacies species A.</title>
        <authorList>
            <consortium name="The Broad Institute Genomics Platform"/>
            <person name="Neafsey D.E."/>
            <person name="Besansky N."/>
            <person name="Howell P."/>
            <person name="Walton C."/>
            <person name="Young S.K."/>
            <person name="Zeng Q."/>
            <person name="Gargeya S."/>
            <person name="Fitzgerald M."/>
            <person name="Haas B."/>
            <person name="Abouelleil A."/>
            <person name="Allen A.W."/>
            <person name="Alvarado L."/>
            <person name="Arachchi H.M."/>
            <person name="Berlin A.M."/>
            <person name="Chapman S.B."/>
            <person name="Gainer-Dewar J."/>
            <person name="Goldberg J."/>
            <person name="Griggs A."/>
            <person name="Gujja S."/>
            <person name="Hansen M."/>
            <person name="Howarth C."/>
            <person name="Imamovic A."/>
            <person name="Ireland A."/>
            <person name="Larimer J."/>
            <person name="McCowan C."/>
            <person name="Murphy C."/>
            <person name="Pearson M."/>
            <person name="Poon T.W."/>
            <person name="Priest M."/>
            <person name="Roberts A."/>
            <person name="Saif S."/>
            <person name="Shea T."/>
            <person name="Sisk P."/>
            <person name="Sykes S."/>
            <person name="Wortman J."/>
            <person name="Nusbaum C."/>
            <person name="Birren B."/>
        </authorList>
    </citation>
    <scope>NUCLEOTIDE SEQUENCE [LARGE SCALE GENOMIC DNA]</scope>
    <source>
        <strain evidence="3">A-37</strain>
    </source>
</reference>
<organism evidence="2 3">
    <name type="scientific">Anopheles culicifacies</name>
    <dbReference type="NCBI Taxonomy" id="139723"/>
    <lineage>
        <taxon>Eukaryota</taxon>
        <taxon>Metazoa</taxon>
        <taxon>Ecdysozoa</taxon>
        <taxon>Arthropoda</taxon>
        <taxon>Hexapoda</taxon>
        <taxon>Insecta</taxon>
        <taxon>Pterygota</taxon>
        <taxon>Neoptera</taxon>
        <taxon>Endopterygota</taxon>
        <taxon>Diptera</taxon>
        <taxon>Nematocera</taxon>
        <taxon>Culicoidea</taxon>
        <taxon>Culicidae</taxon>
        <taxon>Anophelinae</taxon>
        <taxon>Anopheles</taxon>
        <taxon>culicifacies species complex</taxon>
    </lineage>
</organism>
<dbReference type="VEuPathDB" id="VectorBase:ACUA005349"/>
<feature type="compositionally biased region" description="Basic residues" evidence="1">
    <location>
        <begin position="79"/>
        <end position="94"/>
    </location>
</feature>
<evidence type="ECO:0000313" key="2">
    <source>
        <dbReference type="EnsemblMetazoa" id="ACUA005349-PA"/>
    </source>
</evidence>
<protein>
    <submittedName>
        <fullName evidence="2">Uncharacterized protein</fullName>
    </submittedName>
</protein>
<feature type="compositionally biased region" description="Polar residues" evidence="1">
    <location>
        <begin position="66"/>
        <end position="78"/>
    </location>
</feature>
<evidence type="ECO:0000256" key="1">
    <source>
        <dbReference type="SAM" id="MobiDB-lite"/>
    </source>
</evidence>
<name>A0A182LYZ0_9DIPT</name>
<accession>A0A182LYZ0</accession>